<dbReference type="Pfam" id="PF16925">
    <property type="entry name" value="TetR_C_13"/>
    <property type="match status" value="1"/>
</dbReference>
<proteinExistence type="predicted"/>
<organism evidence="6 7">
    <name type="scientific">Schumannella luteola</name>
    <dbReference type="NCBI Taxonomy" id="472059"/>
    <lineage>
        <taxon>Bacteria</taxon>
        <taxon>Bacillati</taxon>
        <taxon>Actinomycetota</taxon>
        <taxon>Actinomycetes</taxon>
        <taxon>Micrococcales</taxon>
        <taxon>Microbacteriaceae</taxon>
        <taxon>Schumannella</taxon>
    </lineage>
</organism>
<dbReference type="EMBL" id="JACBZY010000001">
    <property type="protein sequence ID" value="NYG97420.1"/>
    <property type="molecule type" value="Genomic_DNA"/>
</dbReference>
<dbReference type="SUPFAM" id="SSF46689">
    <property type="entry name" value="Homeodomain-like"/>
    <property type="match status" value="1"/>
</dbReference>
<dbReference type="AlphaFoldDB" id="A0A852Y7R1"/>
<dbReference type="Pfam" id="PF00440">
    <property type="entry name" value="TetR_N"/>
    <property type="match status" value="1"/>
</dbReference>
<protein>
    <submittedName>
        <fullName evidence="6">AcrR family transcriptional regulator</fullName>
    </submittedName>
</protein>
<feature type="DNA-binding region" description="H-T-H motif" evidence="4">
    <location>
        <begin position="24"/>
        <end position="43"/>
    </location>
</feature>
<evidence type="ECO:0000313" key="6">
    <source>
        <dbReference type="EMBL" id="NYG97420.1"/>
    </source>
</evidence>
<dbReference type="InterPro" id="IPR036271">
    <property type="entry name" value="Tet_transcr_reg_TetR-rel_C_sf"/>
</dbReference>
<gene>
    <name evidence="6" type="ORF">BJ979_000046</name>
</gene>
<evidence type="ECO:0000256" key="2">
    <source>
        <dbReference type="ARBA" id="ARBA00023125"/>
    </source>
</evidence>
<evidence type="ECO:0000256" key="4">
    <source>
        <dbReference type="PROSITE-ProRule" id="PRU00335"/>
    </source>
</evidence>
<keyword evidence="1" id="KW-0805">Transcription regulation</keyword>
<dbReference type="Proteomes" id="UP000553888">
    <property type="component" value="Unassembled WGS sequence"/>
</dbReference>
<dbReference type="PRINTS" id="PR00455">
    <property type="entry name" value="HTHTETR"/>
</dbReference>
<evidence type="ECO:0000256" key="1">
    <source>
        <dbReference type="ARBA" id="ARBA00023015"/>
    </source>
</evidence>
<keyword evidence="3" id="KW-0804">Transcription</keyword>
<dbReference type="Gene3D" id="1.10.357.10">
    <property type="entry name" value="Tetracycline Repressor, domain 2"/>
    <property type="match status" value="1"/>
</dbReference>
<dbReference type="SUPFAM" id="SSF48498">
    <property type="entry name" value="Tetracyclin repressor-like, C-terminal domain"/>
    <property type="match status" value="1"/>
</dbReference>
<feature type="domain" description="HTH tetR-type" evidence="5">
    <location>
        <begin position="1"/>
        <end position="61"/>
    </location>
</feature>
<evidence type="ECO:0000256" key="3">
    <source>
        <dbReference type="ARBA" id="ARBA00023163"/>
    </source>
</evidence>
<sequence length="191" mass="19527">MDSRQKIVDSAKQMFWRHGYSTTSPRQVMADSGVGQGSFYHHFPAKSDLGREVVDANGRELLDGFRADMAAAGTGATGRDRLAVFLKSTGDALAGCRIGGFAYDAGVIAEPTLHAALGSAFANVAELIEQTVREGQADGSLRADLDPAATAAALMSVVEGAFVLARASGSQSTADTAVAGALALLAPPAAG</sequence>
<dbReference type="PROSITE" id="PS50977">
    <property type="entry name" value="HTH_TETR_2"/>
    <property type="match status" value="1"/>
</dbReference>
<dbReference type="PANTHER" id="PTHR47506">
    <property type="entry name" value="TRANSCRIPTIONAL REGULATORY PROTEIN"/>
    <property type="match status" value="1"/>
</dbReference>
<comment type="caution">
    <text evidence="6">The sequence shown here is derived from an EMBL/GenBank/DDBJ whole genome shotgun (WGS) entry which is preliminary data.</text>
</comment>
<reference evidence="6 7" key="1">
    <citation type="submission" date="2020-07" db="EMBL/GenBank/DDBJ databases">
        <title>Sequencing the genomes of 1000 actinobacteria strains.</title>
        <authorList>
            <person name="Klenk H.-P."/>
        </authorList>
    </citation>
    <scope>NUCLEOTIDE SEQUENCE [LARGE SCALE GENOMIC DNA]</scope>
    <source>
        <strain evidence="6 7">DSM 23141</strain>
    </source>
</reference>
<accession>A0A852Y7R1</accession>
<dbReference type="GO" id="GO:0003677">
    <property type="term" value="F:DNA binding"/>
    <property type="evidence" value="ECO:0007669"/>
    <property type="project" value="UniProtKB-UniRule"/>
</dbReference>
<dbReference type="InterPro" id="IPR009057">
    <property type="entry name" value="Homeodomain-like_sf"/>
</dbReference>
<dbReference type="PANTHER" id="PTHR47506:SF3">
    <property type="entry name" value="HTH-TYPE TRANSCRIPTIONAL REGULATOR LMRA"/>
    <property type="match status" value="1"/>
</dbReference>
<keyword evidence="7" id="KW-1185">Reference proteome</keyword>
<dbReference type="RefSeq" id="WP_179564060.1">
    <property type="nucleotide sequence ID" value="NZ_JACBZY010000001.1"/>
</dbReference>
<dbReference type="InterPro" id="IPR001647">
    <property type="entry name" value="HTH_TetR"/>
</dbReference>
<evidence type="ECO:0000313" key="7">
    <source>
        <dbReference type="Proteomes" id="UP000553888"/>
    </source>
</evidence>
<name>A0A852Y7R1_9MICO</name>
<keyword evidence="2 4" id="KW-0238">DNA-binding</keyword>
<evidence type="ECO:0000259" key="5">
    <source>
        <dbReference type="PROSITE" id="PS50977"/>
    </source>
</evidence>
<dbReference type="InterPro" id="IPR011075">
    <property type="entry name" value="TetR_C"/>
</dbReference>